<reference evidence="8 9" key="1">
    <citation type="journal article" date="2018" name="Syst. Appl. Microbiol.">
        <title>A new symbiotic nanoarchaeote (Candidatus Nanoclepta minutus) and its host (Zestosphaera tikiterensis gen. nov., sp. nov.) from a New Zealand hot spring.</title>
        <authorList>
            <person name="St John E."/>
            <person name="Liu Y."/>
            <person name="Podar M."/>
            <person name="Stott M.B."/>
            <person name="Meneghin J."/>
            <person name="Chen Z."/>
            <person name="Lagutin K."/>
            <person name="Mitchell K."/>
            <person name="Reysenbach A.L."/>
        </authorList>
    </citation>
    <scope>NUCLEOTIDE SEQUENCE [LARGE SCALE GENOMIC DNA]</scope>
    <source>
        <strain evidence="8">NZ3</strain>
    </source>
</reference>
<dbReference type="SUPFAM" id="SSF54189">
    <property type="entry name" value="Ribosomal proteins S24e, L23 and L15e"/>
    <property type="match status" value="1"/>
</dbReference>
<gene>
    <name evidence="6" type="primary">rpl23</name>
    <name evidence="8" type="ORF">BXU00_01895</name>
</gene>
<dbReference type="InterPro" id="IPR019985">
    <property type="entry name" value="Ribosomal_uL23"/>
</dbReference>
<dbReference type="GO" id="GO:1990904">
    <property type="term" value="C:ribonucleoprotein complex"/>
    <property type="evidence" value="ECO:0007669"/>
    <property type="project" value="UniProtKB-KW"/>
</dbReference>
<proteinExistence type="inferred from homology"/>
<dbReference type="AlphaFoldDB" id="A0A397WQ97"/>
<dbReference type="NCBIfam" id="TIGR03636">
    <property type="entry name" value="uL23_arch"/>
    <property type="match status" value="1"/>
</dbReference>
<comment type="caution">
    <text evidence="8">The sequence shown here is derived from an EMBL/GenBank/DDBJ whole genome shotgun (WGS) entry which is preliminary data.</text>
</comment>
<dbReference type="InterPro" id="IPR001014">
    <property type="entry name" value="Ribosomal_uL23_CS"/>
</dbReference>
<dbReference type="FunFam" id="3.30.70.330:FF:000532">
    <property type="entry name" value="50S ribosomal protein L23"/>
    <property type="match status" value="1"/>
</dbReference>
<accession>A0A397WQ97</accession>
<dbReference type="InterPro" id="IPR012677">
    <property type="entry name" value="Nucleotide-bd_a/b_plait_sf"/>
</dbReference>
<evidence type="ECO:0000256" key="4">
    <source>
        <dbReference type="ARBA" id="ARBA00022980"/>
    </source>
</evidence>
<protein>
    <recommendedName>
        <fullName evidence="6">Large ribosomal subunit protein uL23</fullName>
    </recommendedName>
</protein>
<dbReference type="Pfam" id="PF00276">
    <property type="entry name" value="Ribosomal_L23"/>
    <property type="match status" value="1"/>
</dbReference>
<dbReference type="HAMAP" id="MF_01369_A">
    <property type="entry name" value="Ribosomal_uL23_A"/>
    <property type="match status" value="1"/>
</dbReference>
<evidence type="ECO:0000313" key="8">
    <source>
        <dbReference type="EMBL" id="RIB35263.1"/>
    </source>
</evidence>
<dbReference type="HAMAP" id="MF_01369_B">
    <property type="entry name" value="Ribosomal_uL23_B"/>
    <property type="match status" value="1"/>
</dbReference>
<keyword evidence="3 6" id="KW-0694">RNA-binding</keyword>
<evidence type="ECO:0000256" key="6">
    <source>
        <dbReference type="HAMAP-Rule" id="MF_01369"/>
    </source>
</evidence>
<evidence type="ECO:0000256" key="1">
    <source>
        <dbReference type="ARBA" id="ARBA00006700"/>
    </source>
</evidence>
<keyword evidence="5 6" id="KW-0687">Ribonucleoprotein</keyword>
<evidence type="ECO:0000256" key="5">
    <source>
        <dbReference type="ARBA" id="ARBA00023274"/>
    </source>
</evidence>
<dbReference type="InterPro" id="IPR013025">
    <property type="entry name" value="Ribosomal_uL23-like"/>
</dbReference>
<dbReference type="NCBIfam" id="NF011118">
    <property type="entry name" value="PRK14548.1"/>
    <property type="match status" value="1"/>
</dbReference>
<keyword evidence="2 6" id="KW-0699">rRNA-binding</keyword>
<comment type="subunit">
    <text evidence="6">Part of the 50S ribosomal subunit. Contacts protein L29.</text>
</comment>
<evidence type="ECO:0000256" key="2">
    <source>
        <dbReference type="ARBA" id="ARBA00022730"/>
    </source>
</evidence>
<dbReference type="Gene3D" id="3.30.70.330">
    <property type="match status" value="1"/>
</dbReference>
<dbReference type="InterPro" id="IPR012678">
    <property type="entry name" value="Ribosomal_uL23/eL15/eS24_sf"/>
</dbReference>
<dbReference type="Proteomes" id="UP000266622">
    <property type="component" value="Unassembled WGS sequence"/>
</dbReference>
<dbReference type="PANTHER" id="PTHR11620">
    <property type="entry name" value="60S RIBOSOMAL PROTEIN L23A"/>
    <property type="match status" value="1"/>
</dbReference>
<dbReference type="PROSITE" id="PS00050">
    <property type="entry name" value="RIBOSOMAL_L23"/>
    <property type="match status" value="1"/>
</dbReference>
<dbReference type="GO" id="GO:0019843">
    <property type="term" value="F:rRNA binding"/>
    <property type="evidence" value="ECO:0007669"/>
    <property type="project" value="UniProtKB-UniRule"/>
</dbReference>
<comment type="function">
    <text evidence="6">Binds to 23S rRNA. One of the proteins that surrounds the polypeptide exit tunnel on the outside of the ribosome.</text>
</comment>
<organism evidence="8 9">
    <name type="scientific">Candidatus Nanoclepta minutus</name>
    <dbReference type="NCBI Taxonomy" id="1940235"/>
    <lineage>
        <taxon>Archaea</taxon>
        <taxon>Nanobdellota</taxon>
        <taxon>Candidatus Nanoclepta</taxon>
    </lineage>
</organism>
<dbReference type="GO" id="GO:0003735">
    <property type="term" value="F:structural constituent of ribosome"/>
    <property type="evidence" value="ECO:0007669"/>
    <property type="project" value="UniProtKB-UniRule"/>
</dbReference>
<evidence type="ECO:0000256" key="7">
    <source>
        <dbReference type="RuleBase" id="RU003934"/>
    </source>
</evidence>
<dbReference type="GO" id="GO:0005840">
    <property type="term" value="C:ribosome"/>
    <property type="evidence" value="ECO:0007669"/>
    <property type="project" value="UniProtKB-UniRule"/>
</dbReference>
<evidence type="ECO:0000313" key="9">
    <source>
        <dbReference type="Proteomes" id="UP000266622"/>
    </source>
</evidence>
<dbReference type="EMBL" id="MWMI01000003">
    <property type="protein sequence ID" value="RIB35263.1"/>
    <property type="molecule type" value="Genomic_DNA"/>
</dbReference>
<comment type="similarity">
    <text evidence="1 6 7">Belongs to the universal ribosomal protein uL23 family.</text>
</comment>
<name>A0A397WQ97_9ARCH</name>
<dbReference type="GO" id="GO:0006412">
    <property type="term" value="P:translation"/>
    <property type="evidence" value="ECO:0007669"/>
    <property type="project" value="UniProtKB-UniRule"/>
</dbReference>
<sequence>MEAENILVRALVTEKTIRMAERDNKVAFIVNRNANKTQIKEAVEKIFNVKVEKVNTLILPNGEKKAYVKLKKDYKATDVLSKLGLM</sequence>
<keyword evidence="4 6" id="KW-0689">Ribosomal protein</keyword>
<evidence type="ECO:0000256" key="3">
    <source>
        <dbReference type="ARBA" id="ARBA00022884"/>
    </source>
</evidence>